<dbReference type="Gene3D" id="2.40.128.20">
    <property type="match status" value="1"/>
</dbReference>
<feature type="domain" description="Lipocalin/cytosolic fatty-acid binding" evidence="4">
    <location>
        <begin position="33"/>
        <end position="173"/>
    </location>
</feature>
<dbReference type="InterPro" id="IPR022271">
    <property type="entry name" value="Lipocalin_ApoD"/>
</dbReference>
<dbReference type="GO" id="GO:0008289">
    <property type="term" value="F:lipid binding"/>
    <property type="evidence" value="ECO:0007669"/>
    <property type="project" value="UniProtKB-UniRule"/>
</dbReference>
<keyword evidence="6" id="KW-1185">Reference proteome</keyword>
<keyword evidence="3" id="KW-0564">Palmitate</keyword>
<gene>
    <name evidence="5" type="ORF">ABB26_08585</name>
</gene>
<dbReference type="InterPro" id="IPR002446">
    <property type="entry name" value="Lipocalin_bac"/>
</dbReference>
<dbReference type="OrthoDB" id="9793905at2"/>
<keyword evidence="2" id="KW-0472">Membrane</keyword>
<comment type="caution">
    <text evidence="5">The sequence shown here is derived from an EMBL/GenBank/DDBJ whole genome shotgun (WGS) entry which is preliminary data.</text>
</comment>
<keyword evidence="2" id="KW-0998">Cell outer membrane</keyword>
<reference evidence="5 6" key="1">
    <citation type="submission" date="2015-05" db="EMBL/GenBank/DDBJ databases">
        <title>Genome sequencing and analysis of members of genus Stenotrophomonas.</title>
        <authorList>
            <person name="Patil P.P."/>
            <person name="Midha S."/>
            <person name="Patil P.B."/>
        </authorList>
    </citation>
    <scope>NUCLEOTIDE SEQUENCE [LARGE SCALE GENOMIC DNA]</scope>
    <source>
        <strain evidence="5 6">DSM 18929</strain>
    </source>
</reference>
<comment type="function">
    <text evidence="2">Involved in the storage or transport of lipids necessary for membrane maintenance under stressful conditions. Displays a binding preference for lysophospholipids.</text>
</comment>
<evidence type="ECO:0000256" key="2">
    <source>
        <dbReference type="PIRNR" id="PIRNR036893"/>
    </source>
</evidence>
<keyword evidence="2 3" id="KW-0449">Lipoprotein</keyword>
<dbReference type="GO" id="GO:0006950">
    <property type="term" value="P:response to stress"/>
    <property type="evidence" value="ECO:0007669"/>
    <property type="project" value="UniProtKB-ARBA"/>
</dbReference>
<dbReference type="PRINTS" id="PR01171">
    <property type="entry name" value="BCTLIPOCALIN"/>
</dbReference>
<comment type="similarity">
    <text evidence="1 2">Belongs to the calycin superfamily. Lipocalin family.</text>
</comment>
<dbReference type="GO" id="GO:0009279">
    <property type="term" value="C:cell outer membrane"/>
    <property type="evidence" value="ECO:0007669"/>
    <property type="project" value="UniProtKB-SubCell"/>
</dbReference>
<dbReference type="InterPro" id="IPR047202">
    <property type="entry name" value="Lipocalin_Blc-like_dom"/>
</dbReference>
<feature type="lipid moiety-binding region" description="S-diacylglycerol cysteine" evidence="3">
    <location>
        <position position="19"/>
    </location>
</feature>
<dbReference type="Proteomes" id="UP000050864">
    <property type="component" value="Unassembled WGS sequence"/>
</dbReference>
<dbReference type="STRING" id="405444.ABB26_08585"/>
<evidence type="ECO:0000313" key="5">
    <source>
        <dbReference type="EMBL" id="KRG64288.1"/>
    </source>
</evidence>
<name>A0A0R0C4F9_9GAMM</name>
<organism evidence="5 6">
    <name type="scientific">Stenotrophomonas humi</name>
    <dbReference type="NCBI Taxonomy" id="405444"/>
    <lineage>
        <taxon>Bacteria</taxon>
        <taxon>Pseudomonadati</taxon>
        <taxon>Pseudomonadota</taxon>
        <taxon>Gammaproteobacteria</taxon>
        <taxon>Lysobacterales</taxon>
        <taxon>Lysobacteraceae</taxon>
        <taxon>Stenotrophomonas</taxon>
    </lineage>
</organism>
<dbReference type="PATRIC" id="fig|405444.3.peg.720"/>
<dbReference type="EMBL" id="LDJI01000015">
    <property type="protein sequence ID" value="KRG64288.1"/>
    <property type="molecule type" value="Genomic_DNA"/>
</dbReference>
<dbReference type="Pfam" id="PF08212">
    <property type="entry name" value="Lipocalin_2"/>
    <property type="match status" value="1"/>
</dbReference>
<evidence type="ECO:0000313" key="6">
    <source>
        <dbReference type="Proteomes" id="UP000050864"/>
    </source>
</evidence>
<evidence type="ECO:0000256" key="1">
    <source>
        <dbReference type="ARBA" id="ARBA00006889"/>
    </source>
</evidence>
<evidence type="ECO:0000259" key="4">
    <source>
        <dbReference type="Pfam" id="PF08212"/>
    </source>
</evidence>
<keyword evidence="2" id="KW-0446">Lipid-binding</keyword>
<protein>
    <recommendedName>
        <fullName evidence="2">Outer membrane lipoprotein Blc</fullName>
    </recommendedName>
</protein>
<dbReference type="CDD" id="cd19438">
    <property type="entry name" value="lipocalin_Blc-like"/>
    <property type="match status" value="1"/>
</dbReference>
<dbReference type="PROSITE" id="PS51257">
    <property type="entry name" value="PROKAR_LIPOPROTEIN"/>
    <property type="match status" value="1"/>
</dbReference>
<dbReference type="PIRSF" id="PIRSF036893">
    <property type="entry name" value="Lipocalin_ApoD"/>
    <property type="match status" value="1"/>
</dbReference>
<evidence type="ECO:0000256" key="3">
    <source>
        <dbReference type="PIRSR" id="PIRSR036893-52"/>
    </source>
</evidence>
<comment type="subunit">
    <text evidence="2">Homodimer.</text>
</comment>
<dbReference type="SUPFAM" id="SSF50814">
    <property type="entry name" value="Lipocalins"/>
    <property type="match status" value="1"/>
</dbReference>
<dbReference type="InterPro" id="IPR000566">
    <property type="entry name" value="Lipocln_cytosolic_FA-bd_dom"/>
</dbReference>
<dbReference type="InterPro" id="IPR012674">
    <property type="entry name" value="Calycin"/>
</dbReference>
<comment type="subcellular location">
    <subcellularLocation>
        <location evidence="2">Cell outer membrane</location>
    </subcellularLocation>
</comment>
<dbReference type="PANTHER" id="PTHR10612:SF34">
    <property type="entry name" value="APOLIPOPROTEIN D"/>
    <property type="match status" value="1"/>
</dbReference>
<proteinExistence type="inferred from homology"/>
<accession>A0A0R0C4F9</accession>
<dbReference type="PANTHER" id="PTHR10612">
    <property type="entry name" value="APOLIPOPROTEIN D"/>
    <property type="match status" value="1"/>
</dbReference>
<sequence>MRNLPLLSMLSIALFGTGCSNLDTRPLPRPTSVDVPRFMGDWYVIAHIPSPPEREAFDAVENYALRPDGRIQTTFTYRKGSFQAPLESMHPIGKVEAEGNGAVWGMQFFWPIQAEYIISWLDDGYSQTIVARTKRDYVWYMARTPQVSETDYQRAVERIKDMGYDLSKIRRVPHTDRLPPSID</sequence>
<dbReference type="AlphaFoldDB" id="A0A0R0C4F9"/>